<evidence type="ECO:0000259" key="1">
    <source>
        <dbReference type="SMART" id="SM00953"/>
    </source>
</evidence>
<dbReference type="SMART" id="SM00953">
    <property type="entry name" value="RES"/>
    <property type="match status" value="1"/>
</dbReference>
<protein>
    <recommendedName>
        <fullName evidence="1">RES domain-containing protein</fullName>
    </recommendedName>
</protein>
<dbReference type="EMBL" id="FMJD01000002">
    <property type="protein sequence ID" value="SCM72273.1"/>
    <property type="molecule type" value="Genomic_DNA"/>
</dbReference>
<dbReference type="Pfam" id="PF08808">
    <property type="entry name" value="RES"/>
    <property type="match status" value="1"/>
</dbReference>
<dbReference type="AlphaFoldDB" id="A0A212L3X5"/>
<accession>A0A212L3X5</accession>
<gene>
    <name evidence="2" type="ORF">KL86PLE_100531</name>
</gene>
<dbReference type="RefSeq" id="WP_288199246.1">
    <property type="nucleotide sequence ID" value="NZ_LT608334.1"/>
</dbReference>
<dbReference type="InterPro" id="IPR014914">
    <property type="entry name" value="RES_dom"/>
</dbReference>
<name>A0A212L3X5_9HYPH</name>
<sequence length="187" mass="20985">MIQFHPRDNRLLDVLEALPVVPFEGTVWRVVREGRSPCIGSAAGNRWDTGTFDVLYTSLTKEGAIAEIYYHLVQGQPVFPSKLRYNAHQIDVKLNGIYDLSDRKILESLGVNMSLYGQMSFLDRKGEYTACQRIAEAAHFLGSKDAGEASGIIVPNARYRCTNLVIFCEYVAPDALEEICEEPVVWP</sequence>
<feature type="domain" description="RES" evidence="1">
    <location>
        <begin position="37"/>
        <end position="182"/>
    </location>
</feature>
<reference evidence="2" key="1">
    <citation type="submission" date="2016-08" db="EMBL/GenBank/DDBJ databases">
        <authorList>
            <person name="Seilhamer J.J."/>
        </authorList>
    </citation>
    <scope>NUCLEOTIDE SEQUENCE</scope>
    <source>
        <strain evidence="2">86</strain>
    </source>
</reference>
<organism evidence="2">
    <name type="scientific">uncultured Pleomorphomonas sp</name>
    <dbReference type="NCBI Taxonomy" id="442121"/>
    <lineage>
        <taxon>Bacteria</taxon>
        <taxon>Pseudomonadati</taxon>
        <taxon>Pseudomonadota</taxon>
        <taxon>Alphaproteobacteria</taxon>
        <taxon>Hyphomicrobiales</taxon>
        <taxon>Pleomorphomonadaceae</taxon>
        <taxon>Pleomorphomonas</taxon>
        <taxon>environmental samples</taxon>
    </lineage>
</organism>
<evidence type="ECO:0000313" key="2">
    <source>
        <dbReference type="EMBL" id="SCM72273.1"/>
    </source>
</evidence>
<proteinExistence type="predicted"/>